<sequence length="274" mass="28820">MKRLLLSLTLAAATLTAPQATTAAAAATTACSLAPTGGTVTRSFFPASTRSYNLRVPAGLTGNAPLLLSLHGLGSVPFFQEQATGWSQTADAEKFIVAYPAGDPNWNLAVGSPDVRFLRDVVDRIAAESCVDRSRVYVEGGSLGSWMSQRAACDAAGTFAAAAGFMGGSPNTFGGCRPTRPIAVALFHGESDPLIPVAEGRRTRDEWVARNKCSPTPVIEPVTDGAAQTYRGCAAGVTVNWRSYQGLGHAYPTGTAGADFRERAWRFLSAHRLP</sequence>
<organism evidence="9 10">
    <name type="scientific">Kribbella yunnanensis</name>
    <dbReference type="NCBI Taxonomy" id="190194"/>
    <lineage>
        <taxon>Bacteria</taxon>
        <taxon>Bacillati</taxon>
        <taxon>Actinomycetota</taxon>
        <taxon>Actinomycetes</taxon>
        <taxon>Propionibacteriales</taxon>
        <taxon>Kribbellaceae</taxon>
        <taxon>Kribbella</taxon>
    </lineage>
</organism>
<dbReference type="InterPro" id="IPR029058">
    <property type="entry name" value="AB_hydrolase_fold"/>
</dbReference>
<comment type="subcellular location">
    <subcellularLocation>
        <location evidence="1">Secreted</location>
    </subcellularLocation>
</comment>
<dbReference type="PROSITE" id="PS51257">
    <property type="entry name" value="PROKAR_LIPOPROTEIN"/>
    <property type="match status" value="1"/>
</dbReference>
<evidence type="ECO:0000256" key="1">
    <source>
        <dbReference type="ARBA" id="ARBA00004613"/>
    </source>
</evidence>
<keyword evidence="4 8" id="KW-0732">Signal</keyword>
<dbReference type="EMBL" id="BAAANF010000012">
    <property type="protein sequence ID" value="GAA1687511.1"/>
    <property type="molecule type" value="Genomic_DNA"/>
</dbReference>
<evidence type="ECO:0000256" key="5">
    <source>
        <dbReference type="ARBA" id="ARBA00022801"/>
    </source>
</evidence>
<dbReference type="RefSeq" id="WP_344152535.1">
    <property type="nucleotide sequence ID" value="NZ_BAAANF010000012.1"/>
</dbReference>
<keyword evidence="2" id="KW-0964">Secreted</keyword>
<dbReference type="Gene3D" id="3.40.50.1820">
    <property type="entry name" value="alpha/beta hydrolase"/>
    <property type="match status" value="1"/>
</dbReference>
<dbReference type="Proteomes" id="UP001500280">
    <property type="component" value="Unassembled WGS sequence"/>
</dbReference>
<feature type="signal peptide" evidence="8">
    <location>
        <begin position="1"/>
        <end position="23"/>
    </location>
</feature>
<evidence type="ECO:0000256" key="4">
    <source>
        <dbReference type="ARBA" id="ARBA00022729"/>
    </source>
</evidence>
<name>A0ABP4TGG8_9ACTN</name>
<feature type="chain" id="PRO_5045438048" evidence="8">
    <location>
        <begin position="24"/>
        <end position="274"/>
    </location>
</feature>
<dbReference type="PANTHER" id="PTHR38050:SF2">
    <property type="entry name" value="FERULOYL ESTERASE C-RELATED"/>
    <property type="match status" value="1"/>
</dbReference>
<keyword evidence="10" id="KW-1185">Reference proteome</keyword>
<proteinExistence type="predicted"/>
<accession>A0ABP4TGG8</accession>
<evidence type="ECO:0000256" key="2">
    <source>
        <dbReference type="ARBA" id="ARBA00022525"/>
    </source>
</evidence>
<evidence type="ECO:0000256" key="8">
    <source>
        <dbReference type="SAM" id="SignalP"/>
    </source>
</evidence>
<evidence type="ECO:0000256" key="3">
    <source>
        <dbReference type="ARBA" id="ARBA00022651"/>
    </source>
</evidence>
<keyword evidence="7" id="KW-0624">Polysaccharide degradation</keyword>
<keyword evidence="5" id="KW-0378">Hydrolase</keyword>
<gene>
    <name evidence="9" type="ORF">GCM10009745_35370</name>
</gene>
<keyword evidence="6" id="KW-0119">Carbohydrate metabolism</keyword>
<reference evidence="10" key="1">
    <citation type="journal article" date="2019" name="Int. J. Syst. Evol. Microbiol.">
        <title>The Global Catalogue of Microorganisms (GCM) 10K type strain sequencing project: providing services to taxonomists for standard genome sequencing and annotation.</title>
        <authorList>
            <consortium name="The Broad Institute Genomics Platform"/>
            <consortium name="The Broad Institute Genome Sequencing Center for Infectious Disease"/>
            <person name="Wu L."/>
            <person name="Ma J."/>
        </authorList>
    </citation>
    <scope>NUCLEOTIDE SEQUENCE [LARGE SCALE GENOMIC DNA]</scope>
    <source>
        <strain evidence="10">JCM 14307</strain>
    </source>
</reference>
<protein>
    <submittedName>
        <fullName evidence="9">PHB depolymerase family esterase</fullName>
    </submittedName>
</protein>
<dbReference type="InterPro" id="IPR043595">
    <property type="entry name" value="FaeB/C/D"/>
</dbReference>
<evidence type="ECO:0000256" key="6">
    <source>
        <dbReference type="ARBA" id="ARBA00023277"/>
    </source>
</evidence>
<evidence type="ECO:0000313" key="9">
    <source>
        <dbReference type="EMBL" id="GAA1687511.1"/>
    </source>
</evidence>
<dbReference type="PANTHER" id="PTHR38050">
    <property type="match status" value="1"/>
</dbReference>
<evidence type="ECO:0000313" key="10">
    <source>
        <dbReference type="Proteomes" id="UP001500280"/>
    </source>
</evidence>
<dbReference type="SUPFAM" id="SSF53474">
    <property type="entry name" value="alpha/beta-Hydrolases"/>
    <property type="match status" value="1"/>
</dbReference>
<keyword evidence="3" id="KW-0858">Xylan degradation</keyword>
<evidence type="ECO:0000256" key="7">
    <source>
        <dbReference type="ARBA" id="ARBA00023326"/>
    </source>
</evidence>
<comment type="caution">
    <text evidence="9">The sequence shown here is derived from an EMBL/GenBank/DDBJ whole genome shotgun (WGS) entry which is preliminary data.</text>
</comment>